<gene>
    <name evidence="5" type="primary">coaE</name>
    <name evidence="7" type="ORF">SAMN04489707_100364</name>
</gene>
<keyword evidence="8" id="KW-1185">Reference proteome</keyword>
<dbReference type="EC" id="2.7.1.24" evidence="5 6"/>
<dbReference type="HAMAP" id="MF_00376">
    <property type="entry name" value="Dephospho_CoA_kinase"/>
    <property type="match status" value="1"/>
</dbReference>
<accession>A0A1I7FV53</accession>
<dbReference type="RefSeq" id="WP_082366453.1">
    <property type="nucleotide sequence ID" value="NZ_CYIG01000001.1"/>
</dbReference>
<comment type="subcellular location">
    <subcellularLocation>
        <location evidence="5">Cytoplasm</location>
    </subcellularLocation>
</comment>
<dbReference type="OrthoDB" id="9812943at2"/>
<dbReference type="AlphaFoldDB" id="A0A1I7FV53"/>
<evidence type="ECO:0000256" key="2">
    <source>
        <dbReference type="ARBA" id="ARBA00022741"/>
    </source>
</evidence>
<dbReference type="Proteomes" id="UP000183656">
    <property type="component" value="Unassembled WGS sequence"/>
</dbReference>
<dbReference type="CDD" id="cd02022">
    <property type="entry name" value="DPCK"/>
    <property type="match status" value="1"/>
</dbReference>
<dbReference type="SUPFAM" id="SSF52540">
    <property type="entry name" value="P-loop containing nucleoside triphosphate hydrolases"/>
    <property type="match status" value="1"/>
</dbReference>
<keyword evidence="2 5" id="KW-0547">Nucleotide-binding</keyword>
<feature type="binding site" evidence="5">
    <location>
        <begin position="11"/>
        <end position="16"/>
    </location>
    <ligand>
        <name>ATP</name>
        <dbReference type="ChEBI" id="CHEBI:30616"/>
    </ligand>
</feature>
<dbReference type="GO" id="GO:0005737">
    <property type="term" value="C:cytoplasm"/>
    <property type="evidence" value="ECO:0007669"/>
    <property type="project" value="UniProtKB-SubCell"/>
</dbReference>
<reference evidence="7 8" key="1">
    <citation type="submission" date="2016-10" db="EMBL/GenBank/DDBJ databases">
        <authorList>
            <person name="de Groot N.N."/>
        </authorList>
    </citation>
    <scope>NUCLEOTIDE SEQUENCE [LARGE SCALE GENOMIC DNA]</scope>
    <source>
        <strain evidence="7 8">R-24608</strain>
    </source>
</reference>
<sequence length="199" mass="20904">MVRLGVTGGIGSGKSTLASMLAQRGAAWIDADQIARSVTAPRGAAIAAIRQTFGDALIDTHGALDRAGMRALVFAHPAARQQLEAIVHPLVGQQTAEQAAAAAARGHRLAVFDIPLLAESGHWPARLDAVAVVDCTPETQLLRTMARSGLDRATVQGIMASQASRAQRRAVADIVVCNETQSLQELQAQADRIAAWFGL</sequence>
<evidence type="ECO:0000256" key="4">
    <source>
        <dbReference type="ARBA" id="ARBA00022993"/>
    </source>
</evidence>
<dbReference type="Gene3D" id="3.40.50.300">
    <property type="entry name" value="P-loop containing nucleotide triphosphate hydrolases"/>
    <property type="match status" value="1"/>
</dbReference>
<dbReference type="PANTHER" id="PTHR10695">
    <property type="entry name" value="DEPHOSPHO-COA KINASE-RELATED"/>
    <property type="match status" value="1"/>
</dbReference>
<name>A0A1I7FV53_9BURK</name>
<dbReference type="InterPro" id="IPR027417">
    <property type="entry name" value="P-loop_NTPase"/>
</dbReference>
<keyword evidence="5" id="KW-0963">Cytoplasm</keyword>
<evidence type="ECO:0000256" key="6">
    <source>
        <dbReference type="NCBIfam" id="TIGR00152"/>
    </source>
</evidence>
<proteinExistence type="inferred from homology"/>
<dbReference type="STRING" id="343013.SAMN04489707_100364"/>
<evidence type="ECO:0000313" key="8">
    <source>
        <dbReference type="Proteomes" id="UP000183656"/>
    </source>
</evidence>
<keyword evidence="4 5" id="KW-0173">Coenzyme A biosynthesis</keyword>
<protein>
    <recommendedName>
        <fullName evidence="5 6">Dephospho-CoA kinase</fullName>
        <ecNumber evidence="5 6">2.7.1.24</ecNumber>
    </recommendedName>
    <alternativeName>
        <fullName evidence="5">Dephosphocoenzyme A kinase</fullName>
    </alternativeName>
</protein>
<dbReference type="GO" id="GO:0005524">
    <property type="term" value="F:ATP binding"/>
    <property type="evidence" value="ECO:0007669"/>
    <property type="project" value="UniProtKB-UniRule"/>
</dbReference>
<comment type="catalytic activity">
    <reaction evidence="5">
        <text>3'-dephospho-CoA + ATP = ADP + CoA + H(+)</text>
        <dbReference type="Rhea" id="RHEA:18245"/>
        <dbReference type="ChEBI" id="CHEBI:15378"/>
        <dbReference type="ChEBI" id="CHEBI:30616"/>
        <dbReference type="ChEBI" id="CHEBI:57287"/>
        <dbReference type="ChEBI" id="CHEBI:57328"/>
        <dbReference type="ChEBI" id="CHEBI:456216"/>
        <dbReference type="EC" id="2.7.1.24"/>
    </reaction>
</comment>
<dbReference type="GO" id="GO:0004140">
    <property type="term" value="F:dephospho-CoA kinase activity"/>
    <property type="evidence" value="ECO:0007669"/>
    <property type="project" value="UniProtKB-UniRule"/>
</dbReference>
<dbReference type="EMBL" id="FPBX01000003">
    <property type="protein sequence ID" value="SFU40010.1"/>
    <property type="molecule type" value="Genomic_DNA"/>
</dbReference>
<comment type="similarity">
    <text evidence="1 5">Belongs to the CoaE family.</text>
</comment>
<comment type="function">
    <text evidence="5">Catalyzes the phosphorylation of the 3'-hydroxyl group of dephosphocoenzyme A to form coenzyme A.</text>
</comment>
<evidence type="ECO:0000256" key="3">
    <source>
        <dbReference type="ARBA" id="ARBA00022840"/>
    </source>
</evidence>
<evidence type="ECO:0000256" key="5">
    <source>
        <dbReference type="HAMAP-Rule" id="MF_00376"/>
    </source>
</evidence>
<dbReference type="Pfam" id="PF01121">
    <property type="entry name" value="CoaE"/>
    <property type="match status" value="1"/>
</dbReference>
<comment type="pathway">
    <text evidence="5">Cofactor biosynthesis; coenzyme A biosynthesis; CoA from (R)-pantothenate: step 5/5.</text>
</comment>
<keyword evidence="5" id="KW-0808">Transferase</keyword>
<dbReference type="PANTHER" id="PTHR10695:SF46">
    <property type="entry name" value="BIFUNCTIONAL COENZYME A SYNTHASE-RELATED"/>
    <property type="match status" value="1"/>
</dbReference>
<evidence type="ECO:0000256" key="1">
    <source>
        <dbReference type="ARBA" id="ARBA00009018"/>
    </source>
</evidence>
<dbReference type="NCBIfam" id="TIGR00152">
    <property type="entry name" value="dephospho-CoA kinase"/>
    <property type="match status" value="1"/>
</dbReference>
<keyword evidence="5 7" id="KW-0418">Kinase</keyword>
<dbReference type="PROSITE" id="PS51219">
    <property type="entry name" value="DPCK"/>
    <property type="match status" value="1"/>
</dbReference>
<keyword evidence="3 5" id="KW-0067">ATP-binding</keyword>
<organism evidence="7 8">
    <name type="scientific">Paenacidovorax caeni</name>
    <dbReference type="NCBI Taxonomy" id="343013"/>
    <lineage>
        <taxon>Bacteria</taxon>
        <taxon>Pseudomonadati</taxon>
        <taxon>Pseudomonadota</taxon>
        <taxon>Betaproteobacteria</taxon>
        <taxon>Burkholderiales</taxon>
        <taxon>Comamonadaceae</taxon>
        <taxon>Paenacidovorax</taxon>
    </lineage>
</organism>
<dbReference type="UniPathway" id="UPA00241">
    <property type="reaction ID" value="UER00356"/>
</dbReference>
<dbReference type="GO" id="GO:0015937">
    <property type="term" value="P:coenzyme A biosynthetic process"/>
    <property type="evidence" value="ECO:0007669"/>
    <property type="project" value="UniProtKB-UniRule"/>
</dbReference>
<dbReference type="InterPro" id="IPR001977">
    <property type="entry name" value="Depp_CoAkinase"/>
</dbReference>
<evidence type="ECO:0000313" key="7">
    <source>
        <dbReference type="EMBL" id="SFU40010.1"/>
    </source>
</evidence>